<dbReference type="InterPro" id="IPR051447">
    <property type="entry name" value="Lipoprotein-release_system"/>
</dbReference>
<evidence type="ECO:0000256" key="2">
    <source>
        <dbReference type="ARBA" id="ARBA00005236"/>
    </source>
</evidence>
<dbReference type="AlphaFoldDB" id="A0A953LA20"/>
<sequence length="407" mass="45933">MSISTQVAWKYFYKRKKNHFINYISALSVIGLTIGFTVLLLVGSVFNGFEGLLLSMFSQTNPDLYIASERGKTMDITPQQLEEVTALTGVAAAAPVLEETVLFSYDNNNLVASLYGVPENYFSVVDLRPYRSLGALELYMEGEPQLILGTTLKRNLNVVINDPFQPVETFFPRSSGTTFLGQDLLRRQVIYPSGTFSVVQEEGSGHAYAPLDFVRSLIGYPDTVYTGLQIKLADEGAENRVRQSLHHIFNEQKIIIRNNYQQDEDLYKLMNIEKWIGYIIVIFTIILIAFNLVGCIWMIVIEKSDHFRILKAMGAQKKDIRRIIFKLGGFYALTSILTGTGVTLLIYWLHKTFGLLRMGESMIVDSYPSELHGTDFILGISVVILICFLASWPAAIRAVNLSFRQKK</sequence>
<keyword evidence="5 7" id="KW-1133">Transmembrane helix</keyword>
<evidence type="ECO:0000313" key="11">
    <source>
        <dbReference type="Proteomes" id="UP000753961"/>
    </source>
</evidence>
<dbReference type="InterPro" id="IPR025857">
    <property type="entry name" value="MacB_PCD"/>
</dbReference>
<evidence type="ECO:0000256" key="7">
    <source>
        <dbReference type="SAM" id="Phobius"/>
    </source>
</evidence>
<evidence type="ECO:0000259" key="8">
    <source>
        <dbReference type="Pfam" id="PF02687"/>
    </source>
</evidence>
<dbReference type="Pfam" id="PF12704">
    <property type="entry name" value="MacB_PCD"/>
    <property type="match status" value="1"/>
</dbReference>
<feature type="transmembrane region" description="Helical" evidence="7">
    <location>
        <begin position="20"/>
        <end position="46"/>
    </location>
</feature>
<dbReference type="Pfam" id="PF02687">
    <property type="entry name" value="FtsX"/>
    <property type="match status" value="1"/>
</dbReference>
<feature type="transmembrane region" description="Helical" evidence="7">
    <location>
        <begin position="376"/>
        <end position="399"/>
    </location>
</feature>
<comment type="subcellular location">
    <subcellularLocation>
        <location evidence="1">Cell membrane</location>
        <topology evidence="1">Multi-pass membrane protein</topology>
    </subcellularLocation>
</comment>
<feature type="domain" description="ABC3 transporter permease C-terminal" evidence="8">
    <location>
        <begin position="279"/>
        <end position="402"/>
    </location>
</feature>
<keyword evidence="6 7" id="KW-0472">Membrane</keyword>
<proteinExistence type="inferred from homology"/>
<evidence type="ECO:0000313" key="10">
    <source>
        <dbReference type="EMBL" id="MBY5959445.1"/>
    </source>
</evidence>
<keyword evidence="4 7" id="KW-0812">Transmembrane</keyword>
<organism evidence="10 11">
    <name type="scientific">Membranihabitans marinus</name>
    <dbReference type="NCBI Taxonomy" id="1227546"/>
    <lineage>
        <taxon>Bacteria</taxon>
        <taxon>Pseudomonadati</taxon>
        <taxon>Bacteroidota</taxon>
        <taxon>Saprospiria</taxon>
        <taxon>Saprospirales</taxon>
        <taxon>Saprospiraceae</taxon>
        <taxon>Membranihabitans</taxon>
    </lineage>
</organism>
<feature type="transmembrane region" description="Helical" evidence="7">
    <location>
        <begin position="275"/>
        <end position="302"/>
    </location>
</feature>
<reference evidence="10" key="1">
    <citation type="submission" date="2021-06" db="EMBL/GenBank/DDBJ databases">
        <title>44 bacteria genomes isolated from Dapeng, Shenzhen.</title>
        <authorList>
            <person name="Zheng W."/>
            <person name="Yu S."/>
            <person name="Huang Y."/>
        </authorList>
    </citation>
    <scope>NUCLEOTIDE SEQUENCE</scope>
    <source>
        <strain evidence="10">DP5N28-2</strain>
    </source>
</reference>
<dbReference type="EMBL" id="JAHVHU010000014">
    <property type="protein sequence ID" value="MBY5959445.1"/>
    <property type="molecule type" value="Genomic_DNA"/>
</dbReference>
<accession>A0A953LA20</accession>
<keyword evidence="3" id="KW-1003">Cell membrane</keyword>
<evidence type="ECO:0000256" key="5">
    <source>
        <dbReference type="ARBA" id="ARBA00022989"/>
    </source>
</evidence>
<evidence type="ECO:0000256" key="1">
    <source>
        <dbReference type="ARBA" id="ARBA00004651"/>
    </source>
</evidence>
<dbReference type="Proteomes" id="UP000753961">
    <property type="component" value="Unassembled WGS sequence"/>
</dbReference>
<evidence type="ECO:0000256" key="6">
    <source>
        <dbReference type="ARBA" id="ARBA00023136"/>
    </source>
</evidence>
<dbReference type="GO" id="GO:0098797">
    <property type="term" value="C:plasma membrane protein complex"/>
    <property type="evidence" value="ECO:0007669"/>
    <property type="project" value="TreeGrafter"/>
</dbReference>
<evidence type="ECO:0000259" key="9">
    <source>
        <dbReference type="Pfam" id="PF12704"/>
    </source>
</evidence>
<keyword evidence="11" id="KW-1185">Reference proteome</keyword>
<evidence type="ECO:0000256" key="3">
    <source>
        <dbReference type="ARBA" id="ARBA00022475"/>
    </source>
</evidence>
<comment type="similarity">
    <text evidence="2">Belongs to the ABC-4 integral membrane protein family. LolC/E subfamily.</text>
</comment>
<name>A0A953LA20_9BACT</name>
<dbReference type="PANTHER" id="PTHR30489:SF0">
    <property type="entry name" value="LIPOPROTEIN-RELEASING SYSTEM TRANSMEMBRANE PROTEIN LOLE"/>
    <property type="match status" value="1"/>
</dbReference>
<gene>
    <name evidence="10" type="ORF">KUV50_14940</name>
</gene>
<feature type="domain" description="MacB-like periplasmic core" evidence="9">
    <location>
        <begin position="25"/>
        <end position="157"/>
    </location>
</feature>
<protein>
    <submittedName>
        <fullName evidence="10">ABC transporter permease</fullName>
    </submittedName>
</protein>
<comment type="caution">
    <text evidence="10">The sequence shown here is derived from an EMBL/GenBank/DDBJ whole genome shotgun (WGS) entry which is preliminary data.</text>
</comment>
<dbReference type="PANTHER" id="PTHR30489">
    <property type="entry name" value="LIPOPROTEIN-RELEASING SYSTEM TRANSMEMBRANE PROTEIN LOLE"/>
    <property type="match status" value="1"/>
</dbReference>
<dbReference type="GO" id="GO:0044874">
    <property type="term" value="P:lipoprotein localization to outer membrane"/>
    <property type="evidence" value="ECO:0007669"/>
    <property type="project" value="TreeGrafter"/>
</dbReference>
<evidence type="ECO:0000256" key="4">
    <source>
        <dbReference type="ARBA" id="ARBA00022692"/>
    </source>
</evidence>
<feature type="transmembrane region" description="Helical" evidence="7">
    <location>
        <begin position="323"/>
        <end position="349"/>
    </location>
</feature>
<dbReference type="RefSeq" id="WP_222580982.1">
    <property type="nucleotide sequence ID" value="NZ_JAHVHU010000014.1"/>
</dbReference>
<dbReference type="InterPro" id="IPR003838">
    <property type="entry name" value="ABC3_permease_C"/>
</dbReference>